<accession>A0A7S3XLC2</accession>
<keyword evidence="1" id="KW-0175">Coiled coil</keyword>
<organism evidence="2">
    <name type="scientific">Heterosigma akashiwo</name>
    <name type="common">Chromophytic alga</name>
    <name type="synonym">Heterosigma carterae</name>
    <dbReference type="NCBI Taxonomy" id="2829"/>
    <lineage>
        <taxon>Eukaryota</taxon>
        <taxon>Sar</taxon>
        <taxon>Stramenopiles</taxon>
        <taxon>Ochrophyta</taxon>
        <taxon>Raphidophyceae</taxon>
        <taxon>Chattonellales</taxon>
        <taxon>Chattonellaceae</taxon>
        <taxon>Heterosigma</taxon>
    </lineage>
</organism>
<dbReference type="EMBL" id="HBIU01006140">
    <property type="protein sequence ID" value="CAE0623685.1"/>
    <property type="molecule type" value="Transcribed_RNA"/>
</dbReference>
<sequence length="226" mass="25263">MRTAKAGLENRLKAREQEVATLKGKADELEGALRGVEGRHEEALAERERRAGRLRARVDELLEAQGRLENEVAQGHRQVAVAKNELGLYVRKCQNLEAELGQARAALAHAKVAISELKESSKDSGPKNMYNKRKFDDMLNQHAQEIARLKTTFTKQVDEIQSQLKKRQDEENAALHEKVAKLTEALLAAQKGSDDLNIWSADKEARTPHVTGELQALRKSAPSIFQ</sequence>
<reference evidence="2" key="1">
    <citation type="submission" date="2021-01" db="EMBL/GenBank/DDBJ databases">
        <authorList>
            <person name="Corre E."/>
            <person name="Pelletier E."/>
            <person name="Niang G."/>
            <person name="Scheremetjew M."/>
            <person name="Finn R."/>
            <person name="Kale V."/>
            <person name="Holt S."/>
            <person name="Cochrane G."/>
            <person name="Meng A."/>
            <person name="Brown T."/>
            <person name="Cohen L."/>
        </authorList>
    </citation>
    <scope>NUCLEOTIDE SEQUENCE</scope>
    <source>
        <strain evidence="2">CCMP3107</strain>
    </source>
</reference>
<dbReference type="AlphaFoldDB" id="A0A7S3XLC2"/>
<protein>
    <submittedName>
        <fullName evidence="2">Uncharacterized protein</fullName>
    </submittedName>
</protein>
<evidence type="ECO:0000313" key="2">
    <source>
        <dbReference type="EMBL" id="CAE0623685.1"/>
    </source>
</evidence>
<evidence type="ECO:0000256" key="1">
    <source>
        <dbReference type="SAM" id="Coils"/>
    </source>
</evidence>
<feature type="coiled-coil region" evidence="1">
    <location>
        <begin position="5"/>
        <end position="113"/>
    </location>
</feature>
<proteinExistence type="predicted"/>
<gene>
    <name evidence="2" type="ORF">HAKA00212_LOCUS2351</name>
</gene>
<name>A0A7S3XLC2_HETAK</name>